<evidence type="ECO:0000256" key="1">
    <source>
        <dbReference type="SAM" id="MobiDB-lite"/>
    </source>
</evidence>
<protein>
    <submittedName>
        <fullName evidence="2">Uncharacterized protein</fullName>
    </submittedName>
</protein>
<sequence length="50" mass="5888">MTSKEARDNNGQREQKVSKGENRNGRLAPFKNHRQEGDPYPNEYLNKKEQ</sequence>
<comment type="caution">
    <text evidence="2">The sequence shown here is derived from an EMBL/GenBank/DDBJ whole genome shotgun (WGS) entry which is preliminary data.</text>
</comment>
<proteinExistence type="predicted"/>
<organism evidence="2 3">
    <name type="scientific">Salinithrix halophila</name>
    <dbReference type="NCBI Taxonomy" id="1485204"/>
    <lineage>
        <taxon>Bacteria</taxon>
        <taxon>Bacillati</taxon>
        <taxon>Bacillota</taxon>
        <taxon>Bacilli</taxon>
        <taxon>Bacillales</taxon>
        <taxon>Thermoactinomycetaceae</taxon>
        <taxon>Salinithrix</taxon>
    </lineage>
</organism>
<accession>A0ABV8JJ54</accession>
<dbReference type="RefSeq" id="WP_380705840.1">
    <property type="nucleotide sequence ID" value="NZ_JBHSAP010000018.1"/>
</dbReference>
<dbReference type="Proteomes" id="UP001595843">
    <property type="component" value="Unassembled WGS sequence"/>
</dbReference>
<keyword evidence="3" id="KW-1185">Reference proteome</keyword>
<evidence type="ECO:0000313" key="3">
    <source>
        <dbReference type="Proteomes" id="UP001595843"/>
    </source>
</evidence>
<feature type="region of interest" description="Disordered" evidence="1">
    <location>
        <begin position="1"/>
        <end position="50"/>
    </location>
</feature>
<dbReference type="EMBL" id="JBHSAP010000018">
    <property type="protein sequence ID" value="MFC4078007.1"/>
    <property type="molecule type" value="Genomic_DNA"/>
</dbReference>
<reference evidence="3" key="1">
    <citation type="journal article" date="2019" name="Int. J. Syst. Evol. Microbiol.">
        <title>The Global Catalogue of Microorganisms (GCM) 10K type strain sequencing project: providing services to taxonomists for standard genome sequencing and annotation.</title>
        <authorList>
            <consortium name="The Broad Institute Genomics Platform"/>
            <consortium name="The Broad Institute Genome Sequencing Center for Infectious Disease"/>
            <person name="Wu L."/>
            <person name="Ma J."/>
        </authorList>
    </citation>
    <scope>NUCLEOTIDE SEQUENCE [LARGE SCALE GENOMIC DNA]</scope>
    <source>
        <strain evidence="3">IBRC-M 10813</strain>
    </source>
</reference>
<evidence type="ECO:0000313" key="2">
    <source>
        <dbReference type="EMBL" id="MFC4078007.1"/>
    </source>
</evidence>
<feature type="compositionally biased region" description="Basic and acidic residues" evidence="1">
    <location>
        <begin position="1"/>
        <end position="24"/>
    </location>
</feature>
<name>A0ABV8JJ54_9BACL</name>
<gene>
    <name evidence="2" type="ORF">ACFOUO_14485</name>
</gene>